<sequence length="311" mass="35540">MIRNAGLLVLLVVCILSGGWVLLDKSSLASIAKPEFPTELVSFTPYAANPVFAGTGTDTWDQKIRERGYILRENGQYHLWYTGYREGKEQTRSLGYATSTDGLTWTRFKGNPIHQSTWVEDMSVVKSDGTYYMFAEGKDDIAHLLTSTDRITWQEQGPLDIRYTNHQPISKGAFGTPTIWKENDVWYLFYERKDQAVWLATSRDLKVWTNVQDEPVLAKGPTEYDLYAIAMNQVIRYKGAYYAYYHASAYADWHEWSTNVAVSNDLIHWTKYAGNPIIKGNKSSGILVNDGSQYRLYTMHPAVNVFLPVRK</sequence>
<dbReference type="EMBL" id="QLII01000001">
    <property type="protein sequence ID" value="RAI74037.1"/>
    <property type="molecule type" value="Genomic_DNA"/>
</dbReference>
<gene>
    <name evidence="1" type="ORF">HMF3257_06045</name>
</gene>
<keyword evidence="2" id="KW-1185">Reference proteome</keyword>
<comment type="caution">
    <text evidence="1">The sequence shown here is derived from an EMBL/GenBank/DDBJ whole genome shotgun (WGS) entry which is preliminary data.</text>
</comment>
<proteinExistence type="predicted"/>
<dbReference type="Gene3D" id="2.115.10.20">
    <property type="entry name" value="Glycosyl hydrolase domain, family 43"/>
    <property type="match status" value="2"/>
</dbReference>
<name>A0A327NFV1_9BACT</name>
<dbReference type="InterPro" id="IPR023296">
    <property type="entry name" value="Glyco_hydro_beta-prop_sf"/>
</dbReference>
<accession>A0A327NFV1</accession>
<evidence type="ECO:0000313" key="1">
    <source>
        <dbReference type="EMBL" id="RAI74037.1"/>
    </source>
</evidence>
<dbReference type="OrthoDB" id="2534034at2"/>
<evidence type="ECO:0000313" key="2">
    <source>
        <dbReference type="Proteomes" id="UP000249016"/>
    </source>
</evidence>
<dbReference type="PANTHER" id="PTHR35279:SF1">
    <property type="entry name" value="ARABINANASE_LEVANSUCRASE_INVERTASE"/>
    <property type="match status" value="1"/>
</dbReference>
<protein>
    <submittedName>
        <fullName evidence="1">Glycosylase</fullName>
    </submittedName>
</protein>
<dbReference type="SUPFAM" id="SSF75005">
    <property type="entry name" value="Arabinanase/levansucrase/invertase"/>
    <property type="match status" value="2"/>
</dbReference>
<organism evidence="1 2">
    <name type="scientific">Spirosoma telluris</name>
    <dbReference type="NCBI Taxonomy" id="2183553"/>
    <lineage>
        <taxon>Bacteria</taxon>
        <taxon>Pseudomonadati</taxon>
        <taxon>Bacteroidota</taxon>
        <taxon>Cytophagia</taxon>
        <taxon>Cytophagales</taxon>
        <taxon>Cytophagaceae</taxon>
        <taxon>Spirosoma</taxon>
    </lineage>
</organism>
<dbReference type="PANTHER" id="PTHR35279">
    <property type="match status" value="1"/>
</dbReference>
<dbReference type="Proteomes" id="UP000249016">
    <property type="component" value="Unassembled WGS sequence"/>
</dbReference>
<dbReference type="AlphaFoldDB" id="A0A327NFV1"/>
<reference evidence="1 2" key="1">
    <citation type="submission" date="2018-06" db="EMBL/GenBank/DDBJ databases">
        <title>Spirosoma sp. HMF3257 Genome sequencing and assembly.</title>
        <authorList>
            <person name="Kang H."/>
            <person name="Cha I."/>
            <person name="Kim H."/>
            <person name="Kang J."/>
            <person name="Joh K."/>
        </authorList>
    </citation>
    <scope>NUCLEOTIDE SEQUENCE [LARGE SCALE GENOMIC DNA]</scope>
    <source>
        <strain evidence="1 2">HMF3257</strain>
    </source>
</reference>